<evidence type="ECO:0000313" key="4">
    <source>
        <dbReference type="Proteomes" id="UP000000964"/>
    </source>
</evidence>
<feature type="coiled-coil region" evidence="1">
    <location>
        <begin position="144"/>
        <end position="171"/>
    </location>
</feature>
<dbReference type="KEGG" id="vg:1259571"/>
<accession>Q856H5</accession>
<evidence type="ECO:0000256" key="1">
    <source>
        <dbReference type="SAM" id="Coils"/>
    </source>
</evidence>
<protein>
    <submittedName>
        <fullName evidence="3">Uncharacterized protein</fullName>
    </submittedName>
</protein>
<gene>
    <name evidence="3" type="primary">120</name>
    <name evidence="3" type="ORF">PBI_CORNDOG_120</name>
</gene>
<dbReference type="EMBL" id="AY129335">
    <property type="protein sequence ID" value="AAN02051.1"/>
    <property type="molecule type" value="Genomic_DNA"/>
</dbReference>
<evidence type="ECO:0000256" key="2">
    <source>
        <dbReference type="SAM" id="MobiDB-lite"/>
    </source>
</evidence>
<sequence>MPVPCAARVSHTCTCRLLDCSVSEHPVGTFTAAPVIPAPRVRARVACRAFGPLGPVMRTVRFPNATSDGVSYPLTLALVKSRIVVEVEVCPTKTKNKKGKTSARKNGCSETEHLPHEKRERKIMSYKVVEKEIRKAQRAVMRKMTTIDIKIAKLEAEREALRKELVELPSQMTNAWLERTAHRECELAELELEDDDELVDF</sequence>
<dbReference type="RefSeq" id="NP_817971.1">
    <property type="nucleotide sequence ID" value="NC_004685.1"/>
</dbReference>
<reference evidence="3 4" key="1">
    <citation type="journal article" date="2003" name="Cell">
        <title>Origins of highly mosaic mycobacteriophage genomes.</title>
        <authorList>
            <person name="Pedulla M.L."/>
            <person name="Ford M.E."/>
            <person name="Houtz J.M."/>
            <person name="Karthikeyan T."/>
            <person name="Wadsworth C."/>
            <person name="Lewis J.A."/>
            <person name="Jacobs-Sera D."/>
            <person name="Falbo J."/>
            <person name="Gross J."/>
            <person name="Pannunzio N.R."/>
            <person name="Brucker W."/>
            <person name="Kumar V."/>
            <person name="Kandasamy J."/>
            <person name="Keenan L."/>
            <person name="Bardarov S."/>
            <person name="Kriakov J."/>
            <person name="Lawrence J.G."/>
            <person name="Jacobs W.R. Jr."/>
            <person name="Hendrix R.W."/>
            <person name="Hatfull G.F."/>
        </authorList>
    </citation>
    <scope>NUCLEOTIDE SEQUENCE</scope>
</reference>
<organismHost>
    <name type="scientific">Mycolicibacterium smegmatis (strain ATCC 700084 / mc(2)155)</name>
    <name type="common">Mycobacterium smegmatis</name>
    <dbReference type="NCBI Taxonomy" id="246196"/>
</organismHost>
<dbReference type="Proteomes" id="UP000000964">
    <property type="component" value="Segment"/>
</dbReference>
<proteinExistence type="predicted"/>
<feature type="region of interest" description="Disordered" evidence="2">
    <location>
        <begin position="96"/>
        <end position="115"/>
    </location>
</feature>
<name>Q856H5_BPMCO</name>
<organism evidence="3 4">
    <name type="scientific">Mycobacterium phage Corndog</name>
    <name type="common">Mycobacteriophage Corndog</name>
    <dbReference type="NCBI Taxonomy" id="205875"/>
    <lineage>
        <taxon>Viruses</taxon>
        <taxon>Duplodnaviria</taxon>
        <taxon>Heunggongvirae</taxon>
        <taxon>Uroviricota</taxon>
        <taxon>Caudoviricetes</taxon>
        <taxon>Corndogvirus</taxon>
    </lineage>
</organism>
<evidence type="ECO:0000313" key="3">
    <source>
        <dbReference type="EMBL" id="AAN02051.1"/>
    </source>
</evidence>
<keyword evidence="4" id="KW-1185">Reference proteome</keyword>
<keyword evidence="1" id="KW-0175">Coiled coil</keyword>